<dbReference type="GO" id="GO:0015648">
    <property type="term" value="F:lipid-linked peptidoglycan transporter activity"/>
    <property type="evidence" value="ECO:0007669"/>
    <property type="project" value="TreeGrafter"/>
</dbReference>
<evidence type="ECO:0000256" key="13">
    <source>
        <dbReference type="ARBA" id="ARBA00023316"/>
    </source>
</evidence>
<evidence type="ECO:0000256" key="11">
    <source>
        <dbReference type="ARBA" id="ARBA00023136"/>
    </source>
</evidence>
<feature type="transmembrane region" description="Helical" evidence="16">
    <location>
        <begin position="282"/>
        <end position="303"/>
    </location>
</feature>
<keyword evidence="3 16" id="KW-1003">Cell membrane</keyword>
<comment type="catalytic activity">
    <reaction evidence="15 16">
        <text>[GlcNAc-(1-&gt;4)-Mur2Ac(oyl-L-Ala-gamma-D-Glu-L-Lys-D-Ala-D-Ala)](n)-di-trans,octa-cis-undecaprenyl diphosphate + beta-D-GlcNAc-(1-&gt;4)-Mur2Ac(oyl-L-Ala-gamma-D-Glu-L-Lys-D-Ala-D-Ala)-di-trans,octa-cis-undecaprenyl diphosphate = [GlcNAc-(1-&gt;4)-Mur2Ac(oyl-L-Ala-gamma-D-Glu-L-Lys-D-Ala-D-Ala)](n+1)-di-trans,octa-cis-undecaprenyl diphosphate + di-trans,octa-cis-undecaprenyl diphosphate + H(+)</text>
        <dbReference type="Rhea" id="RHEA:23708"/>
        <dbReference type="Rhea" id="RHEA-COMP:9602"/>
        <dbReference type="Rhea" id="RHEA-COMP:9603"/>
        <dbReference type="ChEBI" id="CHEBI:15378"/>
        <dbReference type="ChEBI" id="CHEBI:58405"/>
        <dbReference type="ChEBI" id="CHEBI:60033"/>
        <dbReference type="ChEBI" id="CHEBI:78435"/>
        <dbReference type="EC" id="2.4.99.28"/>
    </reaction>
</comment>
<evidence type="ECO:0000256" key="15">
    <source>
        <dbReference type="ARBA" id="ARBA00049902"/>
    </source>
</evidence>
<comment type="pathway">
    <text evidence="2 16">Cell wall biogenesis; peptidoglycan biosynthesis.</text>
</comment>
<evidence type="ECO:0000256" key="12">
    <source>
        <dbReference type="ARBA" id="ARBA00023306"/>
    </source>
</evidence>
<feature type="transmembrane region" description="Helical" evidence="16">
    <location>
        <begin position="20"/>
        <end position="39"/>
    </location>
</feature>
<dbReference type="NCBIfam" id="TIGR02614">
    <property type="entry name" value="ftsW"/>
    <property type="match status" value="1"/>
</dbReference>
<keyword evidence="9 16" id="KW-0573">Peptidoglycan synthesis</keyword>
<keyword evidence="6 16" id="KW-0808">Transferase</keyword>
<dbReference type="HAMAP" id="MF_00913">
    <property type="entry name" value="PGT_FtsW_proteobact"/>
    <property type="match status" value="1"/>
</dbReference>
<feature type="transmembrane region" description="Helical" evidence="16">
    <location>
        <begin position="315"/>
        <end position="333"/>
    </location>
</feature>
<comment type="caution">
    <text evidence="17">The sequence shown here is derived from an EMBL/GenBank/DDBJ whole genome shotgun (WGS) entry which is preliminary data.</text>
</comment>
<evidence type="ECO:0000256" key="10">
    <source>
        <dbReference type="ARBA" id="ARBA00022989"/>
    </source>
</evidence>
<keyword evidence="18" id="KW-1185">Reference proteome</keyword>
<evidence type="ECO:0000313" key="17">
    <source>
        <dbReference type="EMBL" id="OQK17140.1"/>
    </source>
</evidence>
<evidence type="ECO:0000313" key="18">
    <source>
        <dbReference type="Proteomes" id="UP000191980"/>
    </source>
</evidence>
<keyword evidence="11 16" id="KW-0472">Membrane</keyword>
<keyword evidence="7 16" id="KW-0812">Transmembrane</keyword>
<feature type="transmembrane region" description="Helical" evidence="16">
    <location>
        <begin position="197"/>
        <end position="217"/>
    </location>
</feature>
<keyword evidence="12 16" id="KW-0131">Cell cycle</keyword>
<dbReference type="Proteomes" id="UP000191980">
    <property type="component" value="Unassembled WGS sequence"/>
</dbReference>
<dbReference type="EC" id="2.4.99.28" evidence="16"/>
<dbReference type="GO" id="GO:0008360">
    <property type="term" value="P:regulation of cell shape"/>
    <property type="evidence" value="ECO:0007669"/>
    <property type="project" value="UniProtKB-KW"/>
</dbReference>
<keyword evidence="5 16" id="KW-0328">Glycosyltransferase</keyword>
<evidence type="ECO:0000256" key="14">
    <source>
        <dbReference type="ARBA" id="ARBA00038053"/>
    </source>
</evidence>
<dbReference type="STRING" id="1420851.AU255_04365"/>
<dbReference type="PANTHER" id="PTHR30474">
    <property type="entry name" value="CELL CYCLE PROTEIN"/>
    <property type="match status" value="1"/>
</dbReference>
<dbReference type="AlphaFoldDB" id="A0A1V8M6C5"/>
<feature type="transmembrane region" description="Helical" evidence="16">
    <location>
        <begin position="86"/>
        <end position="105"/>
    </location>
</feature>
<gene>
    <name evidence="16" type="primary">ftsW</name>
    <name evidence="17" type="ORF">AU255_04365</name>
</gene>
<sequence length="398" mass="43373">MKIAEQLARLAGVNIYFDRALVFASVALIVMGYLMVSSASLHLGEKLAGDLFYYPVRQLIHITIGVMTGFLICMVPMDFWEKAGPALFVVGLILLVIVLIPGLGIKVNGSMRWLSIAGVRIQVSELVKLIVVIYMASFVSRHHDFVKDSAYGLLRPLLLLSSACGLLLLEPDMGSAVVILTIAMGVMFLSGARLQQFILLIITVIGAGILAVVLSGYRSARVTSFLHPWEDPFGKSFQLVQALISFGRGEWTGVGMGSGVQKLFYLPEAHTDFLFSVIAEELGLLGVLSVIALFAIIVWRAFAIGLMAEKLDKKFSAFIAYGLGIWFAFQSFVNMGVNMGALPTKGLTLPFMSYGGGSMIVMCSAMAMLYRVNSEMIALQRAESETKTASEYEARAYE</sequence>
<reference evidence="17 18" key="1">
    <citation type="submission" date="2015-12" db="EMBL/GenBank/DDBJ databases">
        <authorList>
            <person name="Shamseldin A."/>
            <person name="Moawad H."/>
            <person name="Abd El-Rahim W.M."/>
            <person name="Sadowsky M.J."/>
        </authorList>
    </citation>
    <scope>NUCLEOTIDE SEQUENCE [LARGE SCALE GENOMIC DNA]</scope>
    <source>
        <strain evidence="17 18">WF1</strain>
    </source>
</reference>
<accession>A0A1V8M6C5</accession>
<dbReference type="OrthoDB" id="9768187at2"/>
<comment type="subcellular location">
    <subcellularLocation>
        <location evidence="16">Cell inner membrane</location>
        <topology evidence="16">Multi-pass membrane protein</topology>
    </subcellularLocation>
    <subcellularLocation>
        <location evidence="1">Cell membrane</location>
        <topology evidence="1">Multi-pass membrane protein</topology>
    </subcellularLocation>
    <text evidence="16">Localizes to the division septum.</text>
</comment>
<dbReference type="PANTHER" id="PTHR30474:SF2">
    <property type="entry name" value="PEPTIDOGLYCAN GLYCOSYLTRANSFERASE FTSW-RELATED"/>
    <property type="match status" value="1"/>
</dbReference>
<keyword evidence="16" id="KW-0997">Cell inner membrane</keyword>
<evidence type="ECO:0000256" key="5">
    <source>
        <dbReference type="ARBA" id="ARBA00022676"/>
    </source>
</evidence>
<evidence type="ECO:0000256" key="8">
    <source>
        <dbReference type="ARBA" id="ARBA00022960"/>
    </source>
</evidence>
<evidence type="ECO:0000256" key="2">
    <source>
        <dbReference type="ARBA" id="ARBA00004752"/>
    </source>
</evidence>
<dbReference type="GO" id="GO:0032153">
    <property type="term" value="C:cell division site"/>
    <property type="evidence" value="ECO:0007669"/>
    <property type="project" value="UniProtKB-UniRule"/>
</dbReference>
<dbReference type="RefSeq" id="WP_080521752.1">
    <property type="nucleotide sequence ID" value="NZ_LPUF01000001.1"/>
</dbReference>
<evidence type="ECO:0000256" key="1">
    <source>
        <dbReference type="ARBA" id="ARBA00004651"/>
    </source>
</evidence>
<dbReference type="GO" id="GO:0009252">
    <property type="term" value="P:peptidoglycan biosynthetic process"/>
    <property type="evidence" value="ECO:0007669"/>
    <property type="project" value="UniProtKB-UniRule"/>
</dbReference>
<protein>
    <recommendedName>
        <fullName evidence="16">Probable peptidoglycan glycosyltransferase FtsW</fullName>
        <shortName evidence="16">PGT</shortName>
        <ecNumber evidence="16">2.4.99.28</ecNumber>
    </recommendedName>
    <alternativeName>
        <fullName evidence="16">Cell division protein FtsW</fullName>
    </alternativeName>
    <alternativeName>
        <fullName evidence="16">Cell wall polymerase</fullName>
    </alternativeName>
    <alternativeName>
        <fullName evidence="16">Peptidoglycan polymerase</fullName>
        <shortName evidence="16">PG polymerase</shortName>
    </alternativeName>
</protein>
<dbReference type="GO" id="GO:0005886">
    <property type="term" value="C:plasma membrane"/>
    <property type="evidence" value="ECO:0007669"/>
    <property type="project" value="UniProtKB-SubCell"/>
</dbReference>
<evidence type="ECO:0000256" key="7">
    <source>
        <dbReference type="ARBA" id="ARBA00022692"/>
    </source>
</evidence>
<evidence type="ECO:0000256" key="4">
    <source>
        <dbReference type="ARBA" id="ARBA00022618"/>
    </source>
</evidence>
<organism evidence="17 18">
    <name type="scientific">Methyloprofundus sedimenti</name>
    <dbReference type="NCBI Taxonomy" id="1420851"/>
    <lineage>
        <taxon>Bacteria</taxon>
        <taxon>Pseudomonadati</taxon>
        <taxon>Pseudomonadota</taxon>
        <taxon>Gammaproteobacteria</taxon>
        <taxon>Methylococcales</taxon>
        <taxon>Methylococcaceae</taxon>
        <taxon>Methyloprofundus</taxon>
    </lineage>
</organism>
<keyword evidence="8 16" id="KW-0133">Cell shape</keyword>
<dbReference type="InterPro" id="IPR001182">
    <property type="entry name" value="FtsW/RodA"/>
</dbReference>
<evidence type="ECO:0000256" key="6">
    <source>
        <dbReference type="ARBA" id="ARBA00022679"/>
    </source>
</evidence>
<evidence type="ECO:0000256" key="3">
    <source>
        <dbReference type="ARBA" id="ARBA00022475"/>
    </source>
</evidence>
<comment type="similarity">
    <text evidence="14 16">Belongs to the SEDS family. FtsW subfamily.</text>
</comment>
<dbReference type="Pfam" id="PF01098">
    <property type="entry name" value="FTSW_RODA_SPOVE"/>
    <property type="match status" value="1"/>
</dbReference>
<feature type="transmembrane region" description="Helical" evidence="16">
    <location>
        <begin position="175"/>
        <end position="192"/>
    </location>
</feature>
<dbReference type="GO" id="GO:0043093">
    <property type="term" value="P:FtsZ-dependent cytokinesis"/>
    <property type="evidence" value="ECO:0007669"/>
    <property type="project" value="UniProtKB-UniRule"/>
</dbReference>
<dbReference type="InterPro" id="IPR013437">
    <property type="entry name" value="FtsW"/>
</dbReference>
<feature type="transmembrane region" description="Helical" evidence="16">
    <location>
        <begin position="151"/>
        <end position="169"/>
    </location>
</feature>
<keyword evidence="10 16" id="KW-1133">Transmembrane helix</keyword>
<dbReference type="GO" id="GO:0071555">
    <property type="term" value="P:cell wall organization"/>
    <property type="evidence" value="ECO:0007669"/>
    <property type="project" value="UniProtKB-KW"/>
</dbReference>
<comment type="function">
    <text evidence="16">Peptidoglycan polymerase that is essential for cell division.</text>
</comment>
<keyword evidence="4 16" id="KW-0132">Cell division</keyword>
<dbReference type="UniPathway" id="UPA00219"/>
<keyword evidence="13 16" id="KW-0961">Cell wall biogenesis/degradation</keyword>
<evidence type="ECO:0000256" key="16">
    <source>
        <dbReference type="HAMAP-Rule" id="MF_00913"/>
    </source>
</evidence>
<name>A0A1V8M6C5_9GAMM</name>
<feature type="transmembrane region" description="Helical" evidence="16">
    <location>
        <begin position="59"/>
        <end position="79"/>
    </location>
</feature>
<evidence type="ECO:0000256" key="9">
    <source>
        <dbReference type="ARBA" id="ARBA00022984"/>
    </source>
</evidence>
<feature type="transmembrane region" description="Helical" evidence="16">
    <location>
        <begin position="117"/>
        <end position="139"/>
    </location>
</feature>
<dbReference type="GO" id="GO:0008955">
    <property type="term" value="F:peptidoglycan glycosyltransferase activity"/>
    <property type="evidence" value="ECO:0007669"/>
    <property type="project" value="UniProtKB-UniRule"/>
</dbReference>
<feature type="transmembrane region" description="Helical" evidence="16">
    <location>
        <begin position="353"/>
        <end position="372"/>
    </location>
</feature>
<proteinExistence type="inferred from homology"/>
<dbReference type="EMBL" id="LPUF01000001">
    <property type="protein sequence ID" value="OQK17140.1"/>
    <property type="molecule type" value="Genomic_DNA"/>
</dbReference>